<dbReference type="Gene3D" id="3.40.30.10">
    <property type="entry name" value="Glutaredoxin"/>
    <property type="match status" value="2"/>
</dbReference>
<dbReference type="CDD" id="cd03419">
    <property type="entry name" value="GRX_GRXh_1_2_like"/>
    <property type="match status" value="2"/>
</dbReference>
<feature type="non-terminal residue" evidence="7">
    <location>
        <position position="1"/>
    </location>
</feature>
<dbReference type="Gramene" id="TVU23783">
    <property type="protein sequence ID" value="TVU23783"/>
    <property type="gene ID" value="EJB05_26165"/>
</dbReference>
<keyword evidence="4" id="KW-0676">Redox-active center</keyword>
<feature type="domain" description="Glutaredoxin" evidence="6">
    <location>
        <begin position="156"/>
        <end position="220"/>
    </location>
</feature>
<dbReference type="InterPro" id="IPR036249">
    <property type="entry name" value="Thioredoxin-like_sf"/>
</dbReference>
<feature type="domain" description="Glutaredoxin" evidence="6">
    <location>
        <begin position="13"/>
        <end position="77"/>
    </location>
</feature>
<evidence type="ECO:0000256" key="3">
    <source>
        <dbReference type="ARBA" id="ARBA00022490"/>
    </source>
</evidence>
<evidence type="ECO:0000256" key="5">
    <source>
        <dbReference type="SAM" id="MobiDB-lite"/>
    </source>
</evidence>
<evidence type="ECO:0000313" key="7">
    <source>
        <dbReference type="EMBL" id="TVU23783.1"/>
    </source>
</evidence>
<protein>
    <recommendedName>
        <fullName evidence="6">Glutaredoxin domain-containing protein</fullName>
    </recommendedName>
</protein>
<comment type="caution">
    <text evidence="7">The sequence shown here is derived from an EMBL/GenBank/DDBJ whole genome shotgun (WGS) entry which is preliminary data.</text>
</comment>
<gene>
    <name evidence="7" type="ORF">EJB05_26165</name>
</gene>
<dbReference type="PANTHER" id="PTHR10168">
    <property type="entry name" value="GLUTAREDOXIN"/>
    <property type="match status" value="1"/>
</dbReference>
<dbReference type="EMBL" id="RWGY01000013">
    <property type="protein sequence ID" value="TVU23783.1"/>
    <property type="molecule type" value="Genomic_DNA"/>
</dbReference>
<dbReference type="Pfam" id="PF00462">
    <property type="entry name" value="Glutaredoxin"/>
    <property type="match status" value="2"/>
</dbReference>
<feature type="compositionally biased region" description="Polar residues" evidence="5">
    <location>
        <begin position="122"/>
        <end position="139"/>
    </location>
</feature>
<dbReference type="AlphaFoldDB" id="A0A5J9UJ30"/>
<organism evidence="7 8">
    <name type="scientific">Eragrostis curvula</name>
    <name type="common">weeping love grass</name>
    <dbReference type="NCBI Taxonomy" id="38414"/>
    <lineage>
        <taxon>Eukaryota</taxon>
        <taxon>Viridiplantae</taxon>
        <taxon>Streptophyta</taxon>
        <taxon>Embryophyta</taxon>
        <taxon>Tracheophyta</taxon>
        <taxon>Spermatophyta</taxon>
        <taxon>Magnoliopsida</taxon>
        <taxon>Liliopsida</taxon>
        <taxon>Poales</taxon>
        <taxon>Poaceae</taxon>
        <taxon>PACMAD clade</taxon>
        <taxon>Chloridoideae</taxon>
        <taxon>Eragrostideae</taxon>
        <taxon>Eragrostidinae</taxon>
        <taxon>Eragrostis</taxon>
    </lineage>
</organism>
<dbReference type="InterPro" id="IPR002109">
    <property type="entry name" value="Glutaredoxin"/>
</dbReference>
<keyword evidence="8" id="KW-1185">Reference proteome</keyword>
<dbReference type="Proteomes" id="UP000324897">
    <property type="component" value="Chromosome 2"/>
</dbReference>
<proteinExistence type="inferred from homology"/>
<accession>A0A5J9UJ30</accession>
<keyword evidence="3" id="KW-0963">Cytoplasm</keyword>
<dbReference type="PROSITE" id="PS51354">
    <property type="entry name" value="GLUTAREDOXIN_2"/>
    <property type="match status" value="2"/>
</dbReference>
<evidence type="ECO:0000256" key="1">
    <source>
        <dbReference type="ARBA" id="ARBA00004496"/>
    </source>
</evidence>
<reference evidence="7 8" key="1">
    <citation type="journal article" date="2019" name="Sci. Rep.">
        <title>A high-quality genome of Eragrostis curvula grass provides insights into Poaceae evolution and supports new strategies to enhance forage quality.</title>
        <authorList>
            <person name="Carballo J."/>
            <person name="Santos B.A.C.M."/>
            <person name="Zappacosta D."/>
            <person name="Garbus I."/>
            <person name="Selva J.P."/>
            <person name="Gallo C.A."/>
            <person name="Diaz A."/>
            <person name="Albertini E."/>
            <person name="Caccamo M."/>
            <person name="Echenique V."/>
        </authorList>
    </citation>
    <scope>NUCLEOTIDE SEQUENCE [LARGE SCALE GENOMIC DNA]</scope>
    <source>
        <strain evidence="8">cv. Victoria</strain>
        <tissue evidence="7">Leaf</tissue>
    </source>
</reference>
<name>A0A5J9UJ30_9POAL</name>
<feature type="region of interest" description="Disordered" evidence="5">
    <location>
        <begin position="120"/>
        <end position="143"/>
    </location>
</feature>
<evidence type="ECO:0000256" key="4">
    <source>
        <dbReference type="ARBA" id="ARBA00023284"/>
    </source>
</evidence>
<dbReference type="SUPFAM" id="SSF52833">
    <property type="entry name" value="Thioredoxin-like"/>
    <property type="match status" value="2"/>
</dbReference>
<comment type="similarity">
    <text evidence="2">Belongs to the glutaredoxin family. CC-type subfamily.</text>
</comment>
<evidence type="ECO:0000256" key="2">
    <source>
        <dbReference type="ARBA" id="ARBA00007568"/>
    </source>
</evidence>
<dbReference type="OrthoDB" id="418495at2759"/>
<dbReference type="InterPro" id="IPR011905">
    <property type="entry name" value="GlrX-like_pln_2"/>
</dbReference>
<comment type="subcellular location">
    <subcellularLocation>
        <location evidence="1">Cytoplasm</location>
    </subcellularLocation>
</comment>
<evidence type="ECO:0000259" key="6">
    <source>
        <dbReference type="Pfam" id="PF00462"/>
    </source>
</evidence>
<dbReference type="NCBIfam" id="TIGR02189">
    <property type="entry name" value="GlrX-like_plant"/>
    <property type="match status" value="2"/>
</dbReference>
<evidence type="ECO:0000313" key="8">
    <source>
        <dbReference type="Proteomes" id="UP000324897"/>
    </source>
</evidence>
<sequence>MDRVAKLASERAVVVFTTSNCSMCHSVTSLLANLGVNAAVYELDREPRGREMERELARMLGGRVPAVPAVFIGGDLVGGTNRIMALHLSGELVPMLKSAGALWLLQHLFSPAYKRQPCTLPAATSHTSPKQSQEASRTLQAPPMDRVSKLASERAVVVFTTSNCSMCHSVTSLLANLGVNAAVHELDREPQGREMERELARMLGGRVPAVPAVFIGGDLVGGTNRVMALHLSGELVPMLKNAGALWL</sequence>
<dbReference type="GO" id="GO:0005737">
    <property type="term" value="C:cytoplasm"/>
    <property type="evidence" value="ECO:0007669"/>
    <property type="project" value="UniProtKB-SubCell"/>
</dbReference>